<accession>A0AAE3KY77</accession>
<evidence type="ECO:0000313" key="1">
    <source>
        <dbReference type="EMBL" id="MCQ6963486.1"/>
    </source>
</evidence>
<keyword evidence="2" id="KW-1185">Reference proteome</keyword>
<gene>
    <name evidence="1" type="ORF">PV02_10270</name>
</gene>
<dbReference type="EMBL" id="JTEO01000006">
    <property type="protein sequence ID" value="MCQ6963486.1"/>
    <property type="molecule type" value="Genomic_DNA"/>
</dbReference>
<dbReference type="RefSeq" id="WP_256623355.1">
    <property type="nucleotide sequence ID" value="NZ_JTEO01000006.1"/>
</dbReference>
<dbReference type="Proteomes" id="UP001206983">
    <property type="component" value="Unassembled WGS sequence"/>
</dbReference>
<reference evidence="1 2" key="1">
    <citation type="journal article" date="2011" name="Appl. Environ. Microbiol.">
        <title>Methanogenic archaea isolated from Taiwan's Chelungpu fault.</title>
        <authorList>
            <person name="Wu S.Y."/>
            <person name="Lai M.C."/>
        </authorList>
    </citation>
    <scope>NUCLEOTIDE SEQUENCE [LARGE SCALE GENOMIC DNA]</scope>
    <source>
        <strain evidence="1 2">St545Mb</strain>
    </source>
</reference>
<organism evidence="1 2">
    <name type="scientific">Methanolobus chelungpuianus</name>
    <dbReference type="NCBI Taxonomy" id="502115"/>
    <lineage>
        <taxon>Archaea</taxon>
        <taxon>Methanobacteriati</taxon>
        <taxon>Methanobacteriota</taxon>
        <taxon>Stenosarchaea group</taxon>
        <taxon>Methanomicrobia</taxon>
        <taxon>Methanosarcinales</taxon>
        <taxon>Methanosarcinaceae</taxon>
        <taxon>Methanolobus</taxon>
    </lineage>
</organism>
<comment type="caution">
    <text evidence="1">The sequence shown here is derived from an EMBL/GenBank/DDBJ whole genome shotgun (WGS) entry which is preliminary data.</text>
</comment>
<protein>
    <submittedName>
        <fullName evidence="1">Uncharacterized protein</fullName>
    </submittedName>
</protein>
<sequence>MQDNYVGDIGDFGKYGMLNEIYNQSNGSITLGINWYKNTKEEDNNDGKHIDYLEATFKDRASYIQCFPELYAKLKHIIQNDRRCLEEIEKNQILPENTIFYSKPIPYLAPYYETREIERIDWFQNLLTHLMNADIIFVDPDNGIECASIKKTKIKAIKYVFKDEIKEYYLNGKSVVIYNHKNRKSNQEYNKKILGLKSLFQNECLIRVLRTRKKSTRDYIFLIQPSHENIINSTIDSLQKEPCNFMFEKYDLMYYD</sequence>
<evidence type="ECO:0000313" key="2">
    <source>
        <dbReference type="Proteomes" id="UP001206983"/>
    </source>
</evidence>
<name>A0AAE3KY77_9EURY</name>
<proteinExistence type="predicted"/>
<dbReference type="AlphaFoldDB" id="A0AAE3KY77"/>